<keyword evidence="1" id="KW-1133">Transmembrane helix</keyword>
<feature type="transmembrane region" description="Helical" evidence="1">
    <location>
        <begin position="38"/>
        <end position="57"/>
    </location>
</feature>
<keyword evidence="1" id="KW-0472">Membrane</keyword>
<dbReference type="RefSeq" id="WP_243011522.1">
    <property type="nucleotide sequence ID" value="NZ_JALGAR010000001.1"/>
</dbReference>
<name>A0AA41QVS8_9MICO</name>
<evidence type="ECO:0000313" key="3">
    <source>
        <dbReference type="Proteomes" id="UP001165341"/>
    </source>
</evidence>
<dbReference type="EMBL" id="JALGAR010000001">
    <property type="protein sequence ID" value="MCI4657703.1"/>
    <property type="molecule type" value="Genomic_DNA"/>
</dbReference>
<keyword evidence="1" id="KW-0812">Transmembrane</keyword>
<dbReference type="AlphaFoldDB" id="A0AA41QVS8"/>
<organism evidence="2 3">
    <name type="scientific">Cryobacterium zhongshanensis</name>
    <dbReference type="NCBI Taxonomy" id="2928153"/>
    <lineage>
        <taxon>Bacteria</taxon>
        <taxon>Bacillati</taxon>
        <taxon>Actinomycetota</taxon>
        <taxon>Actinomycetes</taxon>
        <taxon>Micrococcales</taxon>
        <taxon>Microbacteriaceae</taxon>
        <taxon>Cryobacterium</taxon>
    </lineage>
</organism>
<protein>
    <submittedName>
        <fullName evidence="2">Uncharacterized protein</fullName>
    </submittedName>
</protein>
<sequence length="197" mass="20737">MARNSQSFDQRENVQWGQHGDAQSFIGGTMKLSRKIQAIGIACLTLVGMGFVGAAPAQAATGPGGSVITCHLAVHYPHNSGHVNGTINVSSDILCTSSVDKIYSETGLRGTKSANGWAQAVNAVYKDSNANTSCANGTYWGVGYGTITFPSGYSPRVQSVEATGATKPINCSTQSRMSQESDDEYVVIKEFSATWTG</sequence>
<evidence type="ECO:0000313" key="2">
    <source>
        <dbReference type="EMBL" id="MCI4657703.1"/>
    </source>
</evidence>
<comment type="caution">
    <text evidence="2">The sequence shown here is derived from an EMBL/GenBank/DDBJ whole genome shotgun (WGS) entry which is preliminary data.</text>
</comment>
<evidence type="ECO:0000256" key="1">
    <source>
        <dbReference type="SAM" id="Phobius"/>
    </source>
</evidence>
<dbReference type="Proteomes" id="UP001165341">
    <property type="component" value="Unassembled WGS sequence"/>
</dbReference>
<reference evidence="2" key="1">
    <citation type="submission" date="2022-03" db="EMBL/GenBank/DDBJ databases">
        <title>Cryobacterium sp. nov. strain ZS14-85, isolated from Antarctic soil.</title>
        <authorList>
            <person name="Li J."/>
            <person name="Niu G."/>
        </authorList>
    </citation>
    <scope>NUCLEOTIDE SEQUENCE</scope>
    <source>
        <strain evidence="2">ZS14-85</strain>
    </source>
</reference>
<gene>
    <name evidence="2" type="ORF">MQH31_07760</name>
</gene>
<keyword evidence="3" id="KW-1185">Reference proteome</keyword>
<proteinExistence type="predicted"/>
<accession>A0AA41QVS8</accession>